<keyword evidence="3 7" id="KW-0812">Transmembrane</keyword>
<protein>
    <recommendedName>
        <fullName evidence="12">ABC transporter permease</fullName>
    </recommendedName>
</protein>
<keyword evidence="4 7" id="KW-1133">Transmembrane helix</keyword>
<feature type="transmembrane region" description="Helical" evidence="7">
    <location>
        <begin position="21"/>
        <end position="42"/>
    </location>
</feature>
<feature type="transmembrane region" description="Helical" evidence="7">
    <location>
        <begin position="417"/>
        <end position="437"/>
    </location>
</feature>
<dbReference type="Pfam" id="PF02687">
    <property type="entry name" value="FtsX"/>
    <property type="match status" value="2"/>
</dbReference>
<name>A0A372IWA5_9BACT</name>
<reference evidence="10 11" key="1">
    <citation type="submission" date="2018-08" db="EMBL/GenBank/DDBJ databases">
        <title>Acidipila sp. 4G-K13, an acidobacterium isolated from forest soil.</title>
        <authorList>
            <person name="Gao Z.-H."/>
            <person name="Qiu L.-H."/>
        </authorList>
    </citation>
    <scope>NUCLEOTIDE SEQUENCE [LARGE SCALE GENOMIC DNA]</scope>
    <source>
        <strain evidence="10 11">4G-K13</strain>
    </source>
</reference>
<evidence type="ECO:0000256" key="2">
    <source>
        <dbReference type="ARBA" id="ARBA00022475"/>
    </source>
</evidence>
<evidence type="ECO:0000256" key="6">
    <source>
        <dbReference type="ARBA" id="ARBA00038076"/>
    </source>
</evidence>
<accession>A0A372IWA5</accession>
<evidence type="ECO:0000256" key="4">
    <source>
        <dbReference type="ARBA" id="ARBA00022989"/>
    </source>
</evidence>
<dbReference type="GO" id="GO:0022857">
    <property type="term" value="F:transmembrane transporter activity"/>
    <property type="evidence" value="ECO:0007669"/>
    <property type="project" value="TreeGrafter"/>
</dbReference>
<comment type="subcellular location">
    <subcellularLocation>
        <location evidence="1">Cell membrane</location>
        <topology evidence="1">Multi-pass membrane protein</topology>
    </subcellularLocation>
</comment>
<evidence type="ECO:0000259" key="8">
    <source>
        <dbReference type="Pfam" id="PF02687"/>
    </source>
</evidence>
<dbReference type="PANTHER" id="PTHR30572">
    <property type="entry name" value="MEMBRANE COMPONENT OF TRANSPORTER-RELATED"/>
    <property type="match status" value="1"/>
</dbReference>
<dbReference type="InterPro" id="IPR050250">
    <property type="entry name" value="Macrolide_Exporter_MacB"/>
</dbReference>
<dbReference type="Pfam" id="PF12704">
    <property type="entry name" value="MacB_PCD"/>
    <property type="match status" value="2"/>
</dbReference>
<dbReference type="EMBL" id="QVQT01000001">
    <property type="protein sequence ID" value="RFU18683.1"/>
    <property type="molecule type" value="Genomic_DNA"/>
</dbReference>
<feature type="domain" description="ABC3 transporter permease C-terminal" evidence="8">
    <location>
        <begin position="276"/>
        <end position="387"/>
    </location>
</feature>
<evidence type="ECO:0000256" key="7">
    <source>
        <dbReference type="SAM" id="Phobius"/>
    </source>
</evidence>
<keyword evidence="2" id="KW-1003">Cell membrane</keyword>
<comment type="caution">
    <text evidence="10">The sequence shown here is derived from an EMBL/GenBank/DDBJ whole genome shotgun (WGS) entry which is preliminary data.</text>
</comment>
<evidence type="ECO:0000313" key="10">
    <source>
        <dbReference type="EMBL" id="RFU18683.1"/>
    </source>
</evidence>
<keyword evidence="11" id="KW-1185">Reference proteome</keyword>
<comment type="similarity">
    <text evidence="6">Belongs to the ABC-4 integral membrane protein family.</text>
</comment>
<feature type="transmembrane region" description="Helical" evidence="7">
    <location>
        <begin position="677"/>
        <end position="703"/>
    </location>
</feature>
<evidence type="ECO:0000259" key="9">
    <source>
        <dbReference type="Pfam" id="PF12704"/>
    </source>
</evidence>
<dbReference type="AlphaFoldDB" id="A0A372IWA5"/>
<feature type="domain" description="MacB-like periplasmic core" evidence="9">
    <location>
        <begin position="17"/>
        <end position="234"/>
    </location>
</feature>
<dbReference type="GO" id="GO:0005886">
    <property type="term" value="C:plasma membrane"/>
    <property type="evidence" value="ECO:0007669"/>
    <property type="project" value="UniProtKB-SubCell"/>
</dbReference>
<feature type="domain" description="MacB-like periplasmic core" evidence="9">
    <location>
        <begin position="424"/>
        <end position="640"/>
    </location>
</feature>
<dbReference type="InterPro" id="IPR017800">
    <property type="entry name" value="ADOP"/>
</dbReference>
<sequence length="802" mass="86520">MDLRYAFRRLAKAPGFSITAVLTLALGIGATTAIFSCAYALLLRSLPFRQADRIVTINETHPQVAGGGEVTFPDYTDWRSQQSSFEQMAGYSIVSPETVSLVWDGHAEQVHRVLASSNFFSLLGITPSLGRTFVEQDDTPRANHVAVISAEAWQRYFGADKSIIGRTVDLNDVSYIIVGVLPAGSAYPATGDFWMPLSLMDKESQASRVWHTVNVLGRLKPGVDLGQARADMATISARLSQSYPATNRNVGVLLTPLREQLVGSLRPALLSLMGCVVLVLLIACVNVANLLLVRASAHRRETAVRQALGASRLRLLTQYLAETLLLCLFGGLLGTMFAELILPLLRTAFAHVTGADPSLVQSIRLDLPVLLVALSVCLFTAIFFGLLPMFHSPRRLSEALRSGDRGSSGTQSWRRGALVSAEVAIAIVVLFLGSLLVRSFQKLIQIDPGFRTDHLLSLEITLPQPRYQDQTTATNHFYEALIDKLQRSPGITSVGTTNAVPLNASHSMTRFLIAGAAPLAPGAFPFAQIRFVSPDFFRTMGLGLVQGRTFEQKDIENNASLFVVNQAFDERYLSGRDPLTSSILLGVLSPHPDKVPVIGVVSNARDLGVETDAEPELYLPGFGTHAVILLRTNIDPDSIAGDVRNAVRQLDPNQPIYHVQTIDEVLSDSLARQKVTAVLLGIFALLALTLASIGIYGVIAYSVEQRTREIGVRMAVGANRTNIVLLVLREVTTLTAIGILAGLAGALVCAHFLSTLLYHVSNVDPLSIGASVVTLLIVGMLAAVVPAAQASTINPTEALRSE</sequence>
<dbReference type="InterPro" id="IPR025857">
    <property type="entry name" value="MacB_PCD"/>
</dbReference>
<feature type="transmembrane region" description="Helical" evidence="7">
    <location>
        <begin position="268"/>
        <end position="292"/>
    </location>
</feature>
<evidence type="ECO:0000313" key="11">
    <source>
        <dbReference type="Proteomes" id="UP000264702"/>
    </source>
</evidence>
<feature type="transmembrane region" description="Helical" evidence="7">
    <location>
        <begin position="765"/>
        <end position="785"/>
    </location>
</feature>
<keyword evidence="5 7" id="KW-0472">Membrane</keyword>
<dbReference type="Proteomes" id="UP000264702">
    <property type="component" value="Unassembled WGS sequence"/>
</dbReference>
<dbReference type="PANTHER" id="PTHR30572:SF4">
    <property type="entry name" value="ABC TRANSPORTER PERMEASE YTRF"/>
    <property type="match status" value="1"/>
</dbReference>
<evidence type="ECO:0008006" key="12">
    <source>
        <dbReference type="Google" id="ProtNLM"/>
    </source>
</evidence>
<dbReference type="InterPro" id="IPR003838">
    <property type="entry name" value="ABC3_permease_C"/>
</dbReference>
<feature type="transmembrane region" description="Helical" evidence="7">
    <location>
        <begin position="319"/>
        <end position="345"/>
    </location>
</feature>
<evidence type="ECO:0000256" key="1">
    <source>
        <dbReference type="ARBA" id="ARBA00004651"/>
    </source>
</evidence>
<feature type="domain" description="ABC3 transporter permease C-terminal" evidence="8">
    <location>
        <begin position="682"/>
        <end position="795"/>
    </location>
</feature>
<organism evidence="10 11">
    <name type="scientific">Paracidobacterium acidisoli</name>
    <dbReference type="NCBI Taxonomy" id="2303751"/>
    <lineage>
        <taxon>Bacteria</taxon>
        <taxon>Pseudomonadati</taxon>
        <taxon>Acidobacteriota</taxon>
        <taxon>Terriglobia</taxon>
        <taxon>Terriglobales</taxon>
        <taxon>Acidobacteriaceae</taxon>
        <taxon>Paracidobacterium</taxon>
    </lineage>
</organism>
<feature type="transmembrane region" description="Helical" evidence="7">
    <location>
        <begin position="723"/>
        <end position="753"/>
    </location>
</feature>
<dbReference type="NCBIfam" id="TIGR03434">
    <property type="entry name" value="ADOP"/>
    <property type="match status" value="1"/>
</dbReference>
<proteinExistence type="inferred from homology"/>
<feature type="transmembrane region" description="Helical" evidence="7">
    <location>
        <begin position="365"/>
        <end position="387"/>
    </location>
</feature>
<gene>
    <name evidence="10" type="ORF">D0Y96_00755</name>
</gene>
<dbReference type="OrthoDB" id="9770036at2"/>
<evidence type="ECO:0000256" key="3">
    <source>
        <dbReference type="ARBA" id="ARBA00022692"/>
    </source>
</evidence>
<evidence type="ECO:0000256" key="5">
    <source>
        <dbReference type="ARBA" id="ARBA00023136"/>
    </source>
</evidence>